<feature type="binding site" evidence="13">
    <location>
        <position position="164"/>
    </location>
    <ligand>
        <name>substrate</name>
    </ligand>
</feature>
<dbReference type="InterPro" id="IPR013785">
    <property type="entry name" value="Aldolase_TIM"/>
</dbReference>
<dbReference type="GO" id="GO:0034213">
    <property type="term" value="P:quinolinate catabolic process"/>
    <property type="evidence" value="ECO:0007669"/>
    <property type="project" value="TreeGrafter"/>
</dbReference>
<evidence type="ECO:0000256" key="4">
    <source>
        <dbReference type="ARBA" id="ARBA00011218"/>
    </source>
</evidence>
<evidence type="ECO:0000259" key="15">
    <source>
        <dbReference type="Pfam" id="PF02749"/>
    </source>
</evidence>
<feature type="binding site" evidence="13">
    <location>
        <begin position="263"/>
        <end position="265"/>
    </location>
    <ligand>
        <name>substrate</name>
    </ligand>
</feature>
<evidence type="ECO:0000256" key="1">
    <source>
        <dbReference type="ARBA" id="ARBA00003237"/>
    </source>
</evidence>
<accession>A0A7H0VGC3</accession>
<keyword evidence="17" id="KW-1185">Reference proteome</keyword>
<keyword evidence="6" id="KW-0662">Pyridine nucleotide biosynthesis</keyword>
<evidence type="ECO:0000256" key="6">
    <source>
        <dbReference type="ARBA" id="ARBA00022642"/>
    </source>
</evidence>
<feature type="binding site" evidence="13">
    <location>
        <begin position="130"/>
        <end position="132"/>
    </location>
    <ligand>
        <name>substrate</name>
    </ligand>
</feature>
<dbReference type="PIRSF" id="PIRSF006250">
    <property type="entry name" value="NadC_ModD"/>
    <property type="match status" value="1"/>
</dbReference>
<dbReference type="Gene3D" id="3.20.20.70">
    <property type="entry name" value="Aldolase class I"/>
    <property type="match status" value="1"/>
</dbReference>
<dbReference type="NCBIfam" id="TIGR00078">
    <property type="entry name" value="nadC"/>
    <property type="match status" value="1"/>
</dbReference>
<keyword evidence="8 12" id="KW-0808">Transferase</keyword>
<dbReference type="RefSeq" id="WP_210759297.1">
    <property type="nucleotide sequence ID" value="NZ_CP060139.1"/>
</dbReference>
<dbReference type="GO" id="GO:0009435">
    <property type="term" value="P:NAD+ biosynthetic process"/>
    <property type="evidence" value="ECO:0007669"/>
    <property type="project" value="UniProtKB-UniPathway"/>
</dbReference>
<feature type="binding site" evidence="13">
    <location>
        <begin position="242"/>
        <end position="244"/>
    </location>
    <ligand>
        <name>substrate</name>
    </ligand>
</feature>
<protein>
    <recommendedName>
        <fullName evidence="11">Probable nicotinate-nucleotide pyrophosphorylase [carboxylating]</fullName>
        <ecNumber evidence="5">2.4.2.19</ecNumber>
    </recommendedName>
    <alternativeName>
        <fullName evidence="9">Quinolinate phosphoribosyltransferase [decarboxylating]</fullName>
    </alternativeName>
</protein>
<dbReference type="InterPro" id="IPR004393">
    <property type="entry name" value="NadC"/>
</dbReference>
<evidence type="ECO:0000259" key="14">
    <source>
        <dbReference type="Pfam" id="PF01729"/>
    </source>
</evidence>
<organism evidence="16 17">
    <name type="scientific">Croceimicrobium hydrocarbonivorans</name>
    <dbReference type="NCBI Taxonomy" id="2761580"/>
    <lineage>
        <taxon>Bacteria</taxon>
        <taxon>Pseudomonadati</taxon>
        <taxon>Bacteroidota</taxon>
        <taxon>Flavobacteriia</taxon>
        <taxon>Flavobacteriales</taxon>
        <taxon>Owenweeksiaceae</taxon>
        <taxon>Croceimicrobium</taxon>
    </lineage>
</organism>
<dbReference type="InterPro" id="IPR037128">
    <property type="entry name" value="Quinolinate_PRibosylTase_N_sf"/>
</dbReference>
<comment type="catalytic activity">
    <reaction evidence="10">
        <text>nicotinate beta-D-ribonucleotide + CO2 + diphosphate = quinolinate + 5-phospho-alpha-D-ribose 1-diphosphate + 2 H(+)</text>
        <dbReference type="Rhea" id="RHEA:12733"/>
        <dbReference type="ChEBI" id="CHEBI:15378"/>
        <dbReference type="ChEBI" id="CHEBI:16526"/>
        <dbReference type="ChEBI" id="CHEBI:29959"/>
        <dbReference type="ChEBI" id="CHEBI:33019"/>
        <dbReference type="ChEBI" id="CHEBI:57502"/>
        <dbReference type="ChEBI" id="CHEBI:58017"/>
        <dbReference type="EC" id="2.4.2.19"/>
    </reaction>
</comment>
<sequence length="282" mass="30995">MDSEKYHSLIKAALAEDIGDGDHSSNCAFPQGMQGRMKLLVKEEGVLAGVAVAREVFKIVDPQIKMEVLIEDGSRIKPGDLAFHLEGPAHSLLQAERLALNLMQRMSGIATKTRALVDTISHTQARLLDTRKTTPHLRVFEKEAVRWGGGYNHRFGLFDMIMLKDNHIDFAGGVPQAIQKALDYKAKHGLDIPIEVEVRDFKELDQVLESEGVLRVMFDNFSVEDTYRAVELVASKIETESSGGITGETLVAYAETGVDFISMGALTHSVSGLDMSLKAELA</sequence>
<dbReference type="GO" id="GO:0004514">
    <property type="term" value="F:nicotinate-nucleotide diphosphorylase (carboxylating) activity"/>
    <property type="evidence" value="ECO:0007669"/>
    <property type="project" value="UniProtKB-EC"/>
</dbReference>
<reference evidence="16 17" key="1">
    <citation type="submission" date="2020-08" db="EMBL/GenBank/DDBJ databases">
        <title>Croceimicrobium hydrocarbonivorans gen. nov., sp. nov., a novel marine bacterium isolated from a bacterial consortium that degrades polyethylene terephthalate.</title>
        <authorList>
            <person name="Liu R."/>
        </authorList>
    </citation>
    <scope>NUCLEOTIDE SEQUENCE [LARGE SCALE GENOMIC DNA]</scope>
    <source>
        <strain evidence="16 17">A20-9</strain>
    </source>
</reference>
<evidence type="ECO:0000256" key="12">
    <source>
        <dbReference type="PIRNR" id="PIRNR006250"/>
    </source>
</evidence>
<proteinExistence type="inferred from homology"/>
<dbReference type="Gene3D" id="3.90.1170.20">
    <property type="entry name" value="Quinolinate phosphoribosyl transferase, N-terminal domain"/>
    <property type="match status" value="1"/>
</dbReference>
<name>A0A7H0VGC3_9FLAO</name>
<dbReference type="Proteomes" id="UP000516305">
    <property type="component" value="Chromosome"/>
</dbReference>
<feature type="binding site" evidence="13">
    <location>
        <position position="154"/>
    </location>
    <ligand>
        <name>substrate</name>
    </ligand>
</feature>
<feature type="domain" description="Quinolinate phosphoribosyl transferase N-terminal" evidence="15">
    <location>
        <begin position="25"/>
        <end position="107"/>
    </location>
</feature>
<comment type="subunit">
    <text evidence="4">Hexamer formed by 3 homodimers.</text>
</comment>
<dbReference type="FunFam" id="3.90.1170.20:FF:000001">
    <property type="entry name" value="Nicotinate-nucleotide diphosphorylase (Carboxylating)"/>
    <property type="match status" value="1"/>
</dbReference>
<dbReference type="Pfam" id="PF01729">
    <property type="entry name" value="QRPTase_C"/>
    <property type="match status" value="1"/>
</dbReference>
<comment type="similarity">
    <text evidence="3 12">Belongs to the NadC/ModD family.</text>
</comment>
<dbReference type="EC" id="2.4.2.19" evidence="5"/>
<evidence type="ECO:0000256" key="10">
    <source>
        <dbReference type="ARBA" id="ARBA00047445"/>
    </source>
</evidence>
<evidence type="ECO:0000313" key="16">
    <source>
        <dbReference type="EMBL" id="QNR24771.1"/>
    </source>
</evidence>
<comment type="pathway">
    <text evidence="2">Cofactor biosynthesis; NAD(+) biosynthesis; nicotinate D-ribonucleotide from quinolinate: step 1/1.</text>
</comment>
<evidence type="ECO:0000256" key="7">
    <source>
        <dbReference type="ARBA" id="ARBA00022676"/>
    </source>
</evidence>
<evidence type="ECO:0000256" key="13">
    <source>
        <dbReference type="PIRSR" id="PIRSR006250-1"/>
    </source>
</evidence>
<dbReference type="KEGG" id="chyd:H4K34_02695"/>
<comment type="function">
    <text evidence="1">Involved in the catabolism of quinolinic acid (QA).</text>
</comment>
<dbReference type="Pfam" id="PF02749">
    <property type="entry name" value="QRPTase_N"/>
    <property type="match status" value="1"/>
</dbReference>
<dbReference type="PANTHER" id="PTHR32179">
    <property type="entry name" value="NICOTINATE-NUCLEOTIDE PYROPHOSPHORYLASE [CARBOXYLATING]"/>
    <property type="match status" value="1"/>
</dbReference>
<dbReference type="InterPro" id="IPR036068">
    <property type="entry name" value="Nicotinate_pribotase-like_C"/>
</dbReference>
<dbReference type="InterPro" id="IPR027277">
    <property type="entry name" value="NadC/ModD"/>
</dbReference>
<dbReference type="GO" id="GO:0005737">
    <property type="term" value="C:cytoplasm"/>
    <property type="evidence" value="ECO:0007669"/>
    <property type="project" value="TreeGrafter"/>
</dbReference>
<dbReference type="FunFam" id="3.20.20.70:FF:000030">
    <property type="entry name" value="Nicotinate-nucleotide pyrophosphorylase, carboxylating"/>
    <property type="match status" value="1"/>
</dbReference>
<evidence type="ECO:0000256" key="8">
    <source>
        <dbReference type="ARBA" id="ARBA00022679"/>
    </source>
</evidence>
<dbReference type="PANTHER" id="PTHR32179:SF3">
    <property type="entry name" value="NICOTINATE-NUCLEOTIDE PYROPHOSPHORYLASE [CARBOXYLATING]"/>
    <property type="match status" value="1"/>
</dbReference>
<feature type="domain" description="Quinolinate phosphoribosyl transferase C-terminal" evidence="14">
    <location>
        <begin position="109"/>
        <end position="278"/>
    </location>
</feature>
<keyword evidence="7 12" id="KW-0328">Glycosyltransferase</keyword>
<evidence type="ECO:0000256" key="11">
    <source>
        <dbReference type="ARBA" id="ARBA00069173"/>
    </source>
</evidence>
<dbReference type="CDD" id="cd01572">
    <property type="entry name" value="QPRTase"/>
    <property type="match status" value="1"/>
</dbReference>
<evidence type="ECO:0000256" key="2">
    <source>
        <dbReference type="ARBA" id="ARBA00004893"/>
    </source>
</evidence>
<dbReference type="UniPathway" id="UPA00253">
    <property type="reaction ID" value="UER00331"/>
</dbReference>
<dbReference type="EMBL" id="CP060139">
    <property type="protein sequence ID" value="QNR24771.1"/>
    <property type="molecule type" value="Genomic_DNA"/>
</dbReference>
<dbReference type="AlphaFoldDB" id="A0A7H0VGC3"/>
<feature type="binding site" evidence="13">
    <location>
        <position position="97"/>
    </location>
    <ligand>
        <name>substrate</name>
    </ligand>
</feature>
<evidence type="ECO:0000256" key="5">
    <source>
        <dbReference type="ARBA" id="ARBA00011944"/>
    </source>
</evidence>
<gene>
    <name evidence="16" type="primary">nadC</name>
    <name evidence="16" type="ORF">H4K34_02695</name>
</gene>
<dbReference type="InterPro" id="IPR002638">
    <property type="entry name" value="Quinolinate_PRibosylTrfase_C"/>
</dbReference>
<dbReference type="SUPFAM" id="SSF54675">
    <property type="entry name" value="Nicotinate/Quinolinate PRTase N-terminal domain-like"/>
    <property type="match status" value="1"/>
</dbReference>
<feature type="binding site" evidence="13">
    <location>
        <position position="219"/>
    </location>
    <ligand>
        <name>substrate</name>
    </ligand>
</feature>
<evidence type="ECO:0000256" key="9">
    <source>
        <dbReference type="ARBA" id="ARBA00033102"/>
    </source>
</evidence>
<feature type="binding site" evidence="13">
    <location>
        <position position="197"/>
    </location>
    <ligand>
        <name>substrate</name>
    </ligand>
</feature>
<evidence type="ECO:0000313" key="17">
    <source>
        <dbReference type="Proteomes" id="UP000516305"/>
    </source>
</evidence>
<dbReference type="InterPro" id="IPR022412">
    <property type="entry name" value="Quinolinate_PRibosylTrfase_N"/>
</dbReference>
<dbReference type="SUPFAM" id="SSF51690">
    <property type="entry name" value="Nicotinate/Quinolinate PRTase C-terminal domain-like"/>
    <property type="match status" value="1"/>
</dbReference>
<evidence type="ECO:0000256" key="3">
    <source>
        <dbReference type="ARBA" id="ARBA00009400"/>
    </source>
</evidence>